<feature type="domain" description="GtrA/DPMS transmembrane" evidence="7">
    <location>
        <begin position="13"/>
        <end position="124"/>
    </location>
</feature>
<feature type="transmembrane region" description="Helical" evidence="6">
    <location>
        <begin position="44"/>
        <end position="60"/>
    </location>
</feature>
<sequence length="129" mass="14601">MAIDSTTRKQLRRFVVTGIIAVAVDFGLYYALNTVIDHNLAKGISFLSGTIVAYIFNKYWTFETKEFSSSQLLKFFILYGLTLGVNIITNDVALLMFRNLTFAFLCATGASTILNFLGQKFWVFKKIND</sequence>
<evidence type="ECO:0000256" key="5">
    <source>
        <dbReference type="ARBA" id="ARBA00023136"/>
    </source>
</evidence>
<gene>
    <name evidence="8" type="ORF">CLV82_0606</name>
</gene>
<evidence type="ECO:0000256" key="3">
    <source>
        <dbReference type="ARBA" id="ARBA00022692"/>
    </source>
</evidence>
<dbReference type="OrthoDB" id="1448110at2"/>
<protein>
    <submittedName>
        <fullName evidence="8">Putative flippase GtrA</fullName>
    </submittedName>
</protein>
<evidence type="ECO:0000313" key="9">
    <source>
        <dbReference type="Proteomes" id="UP000295468"/>
    </source>
</evidence>
<reference evidence="8 9" key="1">
    <citation type="submission" date="2019-03" db="EMBL/GenBank/DDBJ databases">
        <title>Genomic Encyclopedia of Archaeal and Bacterial Type Strains, Phase II (KMG-II): from individual species to whole genera.</title>
        <authorList>
            <person name="Goeker M."/>
        </authorList>
    </citation>
    <scope>NUCLEOTIDE SEQUENCE [LARGE SCALE GENOMIC DNA]</scope>
    <source>
        <strain evidence="8 9">DSM 18435</strain>
    </source>
</reference>
<dbReference type="GO" id="GO:0000271">
    <property type="term" value="P:polysaccharide biosynthetic process"/>
    <property type="evidence" value="ECO:0007669"/>
    <property type="project" value="InterPro"/>
</dbReference>
<organism evidence="8 9">
    <name type="scientific">Zeaxanthinibacter enoshimensis</name>
    <dbReference type="NCBI Taxonomy" id="392009"/>
    <lineage>
        <taxon>Bacteria</taxon>
        <taxon>Pseudomonadati</taxon>
        <taxon>Bacteroidota</taxon>
        <taxon>Flavobacteriia</taxon>
        <taxon>Flavobacteriales</taxon>
        <taxon>Flavobacteriaceae</taxon>
        <taxon>Zeaxanthinibacter</taxon>
    </lineage>
</organism>
<evidence type="ECO:0000256" key="2">
    <source>
        <dbReference type="ARBA" id="ARBA00009399"/>
    </source>
</evidence>
<dbReference type="PANTHER" id="PTHR38459">
    <property type="entry name" value="PROPHAGE BACTOPRENOL-LINKED GLUCOSE TRANSLOCASE HOMOLOG"/>
    <property type="match status" value="1"/>
</dbReference>
<keyword evidence="5 6" id="KW-0472">Membrane</keyword>
<dbReference type="InterPro" id="IPR007267">
    <property type="entry name" value="GtrA_DPMS_TM"/>
</dbReference>
<evidence type="ECO:0000313" key="8">
    <source>
        <dbReference type="EMBL" id="TDQ32773.1"/>
    </source>
</evidence>
<dbReference type="Proteomes" id="UP000295468">
    <property type="component" value="Unassembled WGS sequence"/>
</dbReference>
<dbReference type="InterPro" id="IPR051401">
    <property type="entry name" value="GtrA_CellWall_Glycosyl"/>
</dbReference>
<accession>A0A4R6TRK6</accession>
<keyword evidence="3 6" id="KW-0812">Transmembrane</keyword>
<dbReference type="Pfam" id="PF04138">
    <property type="entry name" value="GtrA_DPMS_TM"/>
    <property type="match status" value="1"/>
</dbReference>
<keyword evidence="9" id="KW-1185">Reference proteome</keyword>
<name>A0A4R6TRK6_9FLAO</name>
<dbReference type="EMBL" id="SNYI01000001">
    <property type="protein sequence ID" value="TDQ32773.1"/>
    <property type="molecule type" value="Genomic_DNA"/>
</dbReference>
<dbReference type="PANTHER" id="PTHR38459:SF6">
    <property type="entry name" value="ARABINOGALACTAN BIOSYNTHESIS RECRUITING PROTEIN RV3789"/>
    <property type="match status" value="1"/>
</dbReference>
<feature type="transmembrane region" description="Helical" evidence="6">
    <location>
        <begin position="95"/>
        <end position="117"/>
    </location>
</feature>
<evidence type="ECO:0000256" key="1">
    <source>
        <dbReference type="ARBA" id="ARBA00004141"/>
    </source>
</evidence>
<feature type="transmembrane region" description="Helical" evidence="6">
    <location>
        <begin position="12"/>
        <end position="32"/>
    </location>
</feature>
<comment type="caution">
    <text evidence="8">The sequence shown here is derived from an EMBL/GenBank/DDBJ whole genome shotgun (WGS) entry which is preliminary data.</text>
</comment>
<proteinExistence type="inferred from homology"/>
<dbReference type="AlphaFoldDB" id="A0A4R6TRK6"/>
<comment type="similarity">
    <text evidence="2">Belongs to the GtrA family.</text>
</comment>
<dbReference type="GO" id="GO:0005886">
    <property type="term" value="C:plasma membrane"/>
    <property type="evidence" value="ECO:0007669"/>
    <property type="project" value="TreeGrafter"/>
</dbReference>
<evidence type="ECO:0000256" key="4">
    <source>
        <dbReference type="ARBA" id="ARBA00022989"/>
    </source>
</evidence>
<keyword evidence="4 6" id="KW-1133">Transmembrane helix</keyword>
<feature type="transmembrane region" description="Helical" evidence="6">
    <location>
        <begin position="72"/>
        <end position="89"/>
    </location>
</feature>
<evidence type="ECO:0000256" key="6">
    <source>
        <dbReference type="SAM" id="Phobius"/>
    </source>
</evidence>
<evidence type="ECO:0000259" key="7">
    <source>
        <dbReference type="Pfam" id="PF04138"/>
    </source>
</evidence>
<comment type="subcellular location">
    <subcellularLocation>
        <location evidence="1">Membrane</location>
        <topology evidence="1">Multi-pass membrane protein</topology>
    </subcellularLocation>
</comment>
<dbReference type="RefSeq" id="WP_133642809.1">
    <property type="nucleotide sequence ID" value="NZ_SNYI01000001.1"/>
</dbReference>